<dbReference type="EMBL" id="KI517748">
    <property type="protein sequence ID" value="ESQ32082.1"/>
    <property type="molecule type" value="Genomic_DNA"/>
</dbReference>
<feature type="compositionally biased region" description="Gly residues" evidence="1">
    <location>
        <begin position="34"/>
        <end position="48"/>
    </location>
</feature>
<feature type="compositionally biased region" description="Polar residues" evidence="1">
    <location>
        <begin position="1"/>
        <end position="13"/>
    </location>
</feature>
<organism evidence="3 4">
    <name type="scientific">Eutrema salsugineum</name>
    <name type="common">Saltwater cress</name>
    <name type="synonym">Sisymbrium salsugineum</name>
    <dbReference type="NCBI Taxonomy" id="72664"/>
    <lineage>
        <taxon>Eukaryota</taxon>
        <taxon>Viridiplantae</taxon>
        <taxon>Streptophyta</taxon>
        <taxon>Embryophyta</taxon>
        <taxon>Tracheophyta</taxon>
        <taxon>Spermatophyta</taxon>
        <taxon>Magnoliopsida</taxon>
        <taxon>eudicotyledons</taxon>
        <taxon>Gunneridae</taxon>
        <taxon>Pentapetalae</taxon>
        <taxon>rosids</taxon>
        <taxon>malvids</taxon>
        <taxon>Brassicales</taxon>
        <taxon>Brassicaceae</taxon>
        <taxon>Eutremeae</taxon>
        <taxon>Eutrema</taxon>
    </lineage>
</organism>
<feature type="transmembrane region" description="Helical" evidence="2">
    <location>
        <begin position="85"/>
        <end position="105"/>
    </location>
</feature>
<keyword evidence="2" id="KW-0812">Transmembrane</keyword>
<feature type="region of interest" description="Disordered" evidence="1">
    <location>
        <begin position="34"/>
        <end position="58"/>
    </location>
</feature>
<dbReference type="OMA" id="FYVAGSH"/>
<evidence type="ECO:0000256" key="2">
    <source>
        <dbReference type="SAM" id="Phobius"/>
    </source>
</evidence>
<evidence type="ECO:0000256" key="1">
    <source>
        <dbReference type="SAM" id="MobiDB-lite"/>
    </source>
</evidence>
<name>V4KQ57_EUTSA</name>
<keyword evidence="4" id="KW-1185">Reference proteome</keyword>
<feature type="region of interest" description="Disordered" evidence="1">
    <location>
        <begin position="1"/>
        <end position="20"/>
    </location>
</feature>
<keyword evidence="2" id="KW-1133">Transmembrane helix</keyword>
<sequence>MASIDTSHVSSISKPEGIAYGGKTPELVVFIRKGGGGKGGGGRGGGMARTGRGRLRKSRGGLGGYPFYVAGSHHHVNGSNGSMNILGWTGFGSLGLSVLAGLVLFS</sequence>
<protein>
    <submittedName>
        <fullName evidence="3">Uncharacterized protein</fullName>
    </submittedName>
</protein>
<keyword evidence="2" id="KW-0472">Membrane</keyword>
<evidence type="ECO:0000313" key="3">
    <source>
        <dbReference type="EMBL" id="ESQ32082.1"/>
    </source>
</evidence>
<dbReference type="KEGG" id="eus:EUTSA_v10005691mg"/>
<proteinExistence type="predicted"/>
<evidence type="ECO:0000313" key="4">
    <source>
        <dbReference type="Proteomes" id="UP000030689"/>
    </source>
</evidence>
<dbReference type="Proteomes" id="UP000030689">
    <property type="component" value="Unassembled WGS sequence"/>
</dbReference>
<gene>
    <name evidence="3" type="ORF">EUTSA_v10005691mg</name>
</gene>
<dbReference type="Gramene" id="ESQ32082">
    <property type="protein sequence ID" value="ESQ32082"/>
    <property type="gene ID" value="EUTSA_v10005691mg"/>
</dbReference>
<dbReference type="AlphaFoldDB" id="V4KQ57"/>
<accession>V4KQ57</accession>
<reference evidence="3 4" key="1">
    <citation type="journal article" date="2013" name="Front. Plant Sci.">
        <title>The Reference Genome of the Halophytic Plant Eutrema salsugineum.</title>
        <authorList>
            <person name="Yang R."/>
            <person name="Jarvis D.E."/>
            <person name="Chen H."/>
            <person name="Beilstein M.A."/>
            <person name="Grimwood J."/>
            <person name="Jenkins J."/>
            <person name="Shu S."/>
            <person name="Prochnik S."/>
            <person name="Xin M."/>
            <person name="Ma C."/>
            <person name="Schmutz J."/>
            <person name="Wing R.A."/>
            <person name="Mitchell-Olds T."/>
            <person name="Schumaker K.S."/>
            <person name="Wang X."/>
        </authorList>
    </citation>
    <scope>NUCLEOTIDE SEQUENCE [LARGE SCALE GENOMIC DNA]</scope>
</reference>